<dbReference type="InterPro" id="IPR022911">
    <property type="entry name" value="Phe_tRNA_ligase_alpha1_bac"/>
</dbReference>
<dbReference type="InterPro" id="IPR004188">
    <property type="entry name" value="Phe-tRNA_ligase_II_N"/>
</dbReference>
<feature type="domain" description="Aminoacyl-transfer RNA synthetases class-II family profile" evidence="14">
    <location>
        <begin position="119"/>
        <end position="320"/>
    </location>
</feature>
<proteinExistence type="inferred from homology"/>
<keyword evidence="4 13" id="KW-0963">Cytoplasm</keyword>
<dbReference type="GO" id="GO:0005524">
    <property type="term" value="F:ATP binding"/>
    <property type="evidence" value="ECO:0007669"/>
    <property type="project" value="UniProtKB-UniRule"/>
</dbReference>
<keyword evidence="5 13" id="KW-0436">Ligase</keyword>
<evidence type="ECO:0000256" key="13">
    <source>
        <dbReference type="HAMAP-Rule" id="MF_00281"/>
    </source>
</evidence>
<dbReference type="GO" id="GO:0000287">
    <property type="term" value="F:magnesium ion binding"/>
    <property type="evidence" value="ECO:0007669"/>
    <property type="project" value="UniProtKB-UniRule"/>
</dbReference>
<dbReference type="HAMAP" id="MF_00281">
    <property type="entry name" value="Phe_tRNA_synth_alpha1"/>
    <property type="match status" value="1"/>
</dbReference>
<dbReference type="PATRIC" id="fig|1703774.3.peg.681"/>
<dbReference type="CDD" id="cd00496">
    <property type="entry name" value="PheRS_alpha_core"/>
    <property type="match status" value="1"/>
</dbReference>
<dbReference type="GO" id="GO:0005737">
    <property type="term" value="C:cytoplasm"/>
    <property type="evidence" value="ECO:0007669"/>
    <property type="project" value="UniProtKB-SubCell"/>
</dbReference>
<organism evidence="15 16">
    <name type="scientific">candidate division TA06 bacterium SM23_40</name>
    <dbReference type="NCBI Taxonomy" id="1703774"/>
    <lineage>
        <taxon>Bacteria</taxon>
        <taxon>Bacteria division TA06</taxon>
    </lineage>
</organism>
<evidence type="ECO:0000313" key="15">
    <source>
        <dbReference type="EMBL" id="KPK68059.1"/>
    </source>
</evidence>
<keyword evidence="10 13" id="KW-0648">Protein biosynthesis</keyword>
<dbReference type="Gene3D" id="3.30.930.10">
    <property type="entry name" value="Bira Bifunctional Protein, Domain 2"/>
    <property type="match status" value="1"/>
</dbReference>
<keyword evidence="11 13" id="KW-0030">Aminoacyl-tRNA synthetase</keyword>
<dbReference type="PANTHER" id="PTHR11538">
    <property type="entry name" value="PHENYLALANYL-TRNA SYNTHETASE"/>
    <property type="match status" value="1"/>
</dbReference>
<evidence type="ECO:0000256" key="5">
    <source>
        <dbReference type="ARBA" id="ARBA00022598"/>
    </source>
</evidence>
<evidence type="ECO:0000256" key="7">
    <source>
        <dbReference type="ARBA" id="ARBA00022741"/>
    </source>
</evidence>
<comment type="similarity">
    <text evidence="2 13">Belongs to the class-II aminoacyl-tRNA synthetase family. Phe-tRNA synthetase alpha subunit type 1 subfamily.</text>
</comment>
<dbReference type="SUPFAM" id="SSF46589">
    <property type="entry name" value="tRNA-binding arm"/>
    <property type="match status" value="1"/>
</dbReference>
<comment type="cofactor">
    <cofactor evidence="13">
        <name>Mg(2+)</name>
        <dbReference type="ChEBI" id="CHEBI:18420"/>
    </cofactor>
    <text evidence="13">Binds 2 magnesium ions per tetramer.</text>
</comment>
<evidence type="ECO:0000256" key="4">
    <source>
        <dbReference type="ARBA" id="ARBA00022490"/>
    </source>
</evidence>
<evidence type="ECO:0000256" key="12">
    <source>
        <dbReference type="ARBA" id="ARBA00049255"/>
    </source>
</evidence>
<gene>
    <name evidence="13" type="primary">pheS</name>
    <name evidence="15" type="ORF">AMJ82_09185</name>
</gene>
<evidence type="ECO:0000256" key="9">
    <source>
        <dbReference type="ARBA" id="ARBA00022842"/>
    </source>
</evidence>
<comment type="caution">
    <text evidence="15">The sequence shown here is derived from an EMBL/GenBank/DDBJ whole genome shotgun (WGS) entry which is preliminary data.</text>
</comment>
<evidence type="ECO:0000256" key="1">
    <source>
        <dbReference type="ARBA" id="ARBA00004496"/>
    </source>
</evidence>
<protein>
    <recommendedName>
        <fullName evidence="13">Phenylalanine--tRNA ligase alpha subunit</fullName>
        <ecNumber evidence="13">6.1.1.20</ecNumber>
    </recommendedName>
    <alternativeName>
        <fullName evidence="13">Phenylalanyl-tRNA synthetase alpha subunit</fullName>
        <shortName evidence="13">PheRS</shortName>
    </alternativeName>
</protein>
<feature type="binding site" evidence="13">
    <location>
        <position position="257"/>
    </location>
    <ligand>
        <name>Mg(2+)</name>
        <dbReference type="ChEBI" id="CHEBI:18420"/>
        <note>shared with beta subunit</note>
    </ligand>
</feature>
<keyword evidence="7 13" id="KW-0547">Nucleotide-binding</keyword>
<dbReference type="EC" id="6.1.1.20" evidence="13"/>
<comment type="subunit">
    <text evidence="3 13">Tetramer of two alpha and two beta subunits.</text>
</comment>
<comment type="subcellular location">
    <subcellularLocation>
        <location evidence="1 13">Cytoplasm</location>
    </subcellularLocation>
</comment>
<dbReference type="PANTHER" id="PTHR11538:SF41">
    <property type="entry name" value="PHENYLALANINE--TRNA LIGASE, MITOCHONDRIAL"/>
    <property type="match status" value="1"/>
</dbReference>
<keyword evidence="9 13" id="KW-0460">Magnesium</keyword>
<dbReference type="InterPro" id="IPR010978">
    <property type="entry name" value="tRNA-bd_arm"/>
</dbReference>
<keyword evidence="6 13" id="KW-0479">Metal-binding</keyword>
<dbReference type="PROSITE" id="PS50862">
    <property type="entry name" value="AA_TRNA_LIGASE_II"/>
    <property type="match status" value="1"/>
</dbReference>
<dbReference type="GO" id="GO:0004826">
    <property type="term" value="F:phenylalanine-tRNA ligase activity"/>
    <property type="evidence" value="ECO:0007669"/>
    <property type="project" value="UniProtKB-UniRule"/>
</dbReference>
<dbReference type="Proteomes" id="UP000051717">
    <property type="component" value="Unassembled WGS sequence"/>
</dbReference>
<evidence type="ECO:0000256" key="8">
    <source>
        <dbReference type="ARBA" id="ARBA00022840"/>
    </source>
</evidence>
<dbReference type="Pfam" id="PF02912">
    <property type="entry name" value="Phe_tRNA-synt_N"/>
    <property type="match status" value="1"/>
</dbReference>
<evidence type="ECO:0000256" key="11">
    <source>
        <dbReference type="ARBA" id="ARBA00023146"/>
    </source>
</evidence>
<dbReference type="GO" id="GO:0000049">
    <property type="term" value="F:tRNA binding"/>
    <property type="evidence" value="ECO:0007669"/>
    <property type="project" value="InterPro"/>
</dbReference>
<sequence>MKAAIESLASIEQEASKGIEGASTLHELDQVRVRYLGRKGSLTGILRSLASMPAEERRSVGKEANRLKALLGQRIEERTRQITEEMARRVEGQAAQLDVTLPGRKTWLGHKHPLSQGLQEIVDVFLRMGFSIAVGPDVEWDYYNFEALNMPADHPARDMWSTFFITDTMLLRTHTSPVQIRVMEREKPPIRIITPGRCYRVDLDASHAPNLHQIEGLYVDRDVSLGDLKGTLELFAAAVYGDDVKSRFVPSYFPFTEPSAEMYISCTICGGTGCRVCHSGWVEILGCGMVDPAVFEAVGYDAEEWTGFAFGMGVERVLMLKHRIDDIRLFYENDVRFLRQF</sequence>
<evidence type="ECO:0000256" key="10">
    <source>
        <dbReference type="ARBA" id="ARBA00022917"/>
    </source>
</evidence>
<dbReference type="FunFam" id="3.30.930.10:FF:000003">
    <property type="entry name" value="Phenylalanine--tRNA ligase alpha subunit"/>
    <property type="match status" value="1"/>
</dbReference>
<keyword evidence="8 13" id="KW-0067">ATP-binding</keyword>
<dbReference type="EMBL" id="LJUI01000093">
    <property type="protein sequence ID" value="KPK68059.1"/>
    <property type="molecule type" value="Genomic_DNA"/>
</dbReference>
<evidence type="ECO:0000313" key="16">
    <source>
        <dbReference type="Proteomes" id="UP000051717"/>
    </source>
</evidence>
<dbReference type="InterPro" id="IPR045864">
    <property type="entry name" value="aa-tRNA-synth_II/BPL/LPL"/>
</dbReference>
<dbReference type="InterPro" id="IPR004529">
    <property type="entry name" value="Phe-tRNA-synth_IIc_asu"/>
</dbReference>
<accession>A0A0S8G7E1</accession>
<reference evidence="15 16" key="1">
    <citation type="journal article" date="2015" name="Microbiome">
        <title>Genomic resolution of linkages in carbon, nitrogen, and sulfur cycling among widespread estuary sediment bacteria.</title>
        <authorList>
            <person name="Baker B.J."/>
            <person name="Lazar C.S."/>
            <person name="Teske A.P."/>
            <person name="Dick G.J."/>
        </authorList>
    </citation>
    <scope>NUCLEOTIDE SEQUENCE [LARGE SCALE GENOMIC DNA]</scope>
    <source>
        <strain evidence="15">SM23_40</strain>
    </source>
</reference>
<comment type="catalytic activity">
    <reaction evidence="12 13">
        <text>tRNA(Phe) + L-phenylalanine + ATP = L-phenylalanyl-tRNA(Phe) + AMP + diphosphate + H(+)</text>
        <dbReference type="Rhea" id="RHEA:19413"/>
        <dbReference type="Rhea" id="RHEA-COMP:9668"/>
        <dbReference type="Rhea" id="RHEA-COMP:9699"/>
        <dbReference type="ChEBI" id="CHEBI:15378"/>
        <dbReference type="ChEBI" id="CHEBI:30616"/>
        <dbReference type="ChEBI" id="CHEBI:33019"/>
        <dbReference type="ChEBI" id="CHEBI:58095"/>
        <dbReference type="ChEBI" id="CHEBI:78442"/>
        <dbReference type="ChEBI" id="CHEBI:78531"/>
        <dbReference type="ChEBI" id="CHEBI:456215"/>
        <dbReference type="EC" id="6.1.1.20"/>
    </reaction>
</comment>
<evidence type="ECO:0000256" key="6">
    <source>
        <dbReference type="ARBA" id="ARBA00022723"/>
    </source>
</evidence>
<name>A0A0S8G7E1_UNCT6</name>
<evidence type="ECO:0000256" key="2">
    <source>
        <dbReference type="ARBA" id="ARBA00010207"/>
    </source>
</evidence>
<dbReference type="Pfam" id="PF01409">
    <property type="entry name" value="tRNA-synt_2d"/>
    <property type="match status" value="1"/>
</dbReference>
<dbReference type="InterPro" id="IPR006195">
    <property type="entry name" value="aa-tRNA-synth_II"/>
</dbReference>
<dbReference type="InterPro" id="IPR002319">
    <property type="entry name" value="Phenylalanyl-tRNA_Synthase"/>
</dbReference>
<dbReference type="GO" id="GO:0006432">
    <property type="term" value="P:phenylalanyl-tRNA aminoacylation"/>
    <property type="evidence" value="ECO:0007669"/>
    <property type="project" value="UniProtKB-UniRule"/>
</dbReference>
<dbReference type="SUPFAM" id="SSF55681">
    <property type="entry name" value="Class II aaRS and biotin synthetases"/>
    <property type="match status" value="1"/>
</dbReference>
<evidence type="ECO:0000256" key="3">
    <source>
        <dbReference type="ARBA" id="ARBA00011209"/>
    </source>
</evidence>
<evidence type="ECO:0000259" key="14">
    <source>
        <dbReference type="PROSITE" id="PS50862"/>
    </source>
</evidence>
<dbReference type="AlphaFoldDB" id="A0A0S8G7E1"/>
<dbReference type="NCBIfam" id="TIGR00468">
    <property type="entry name" value="pheS"/>
    <property type="match status" value="1"/>
</dbReference>